<name>A0A150M8E2_9BACI</name>
<dbReference type="Gene3D" id="3.30.1380.20">
    <property type="entry name" value="Trafficking protein particle complex subunit 3"/>
    <property type="match status" value="1"/>
</dbReference>
<dbReference type="SUPFAM" id="SSF46785">
    <property type="entry name" value="Winged helix' DNA-binding domain"/>
    <property type="match status" value="1"/>
</dbReference>
<evidence type="ECO:0000313" key="3">
    <source>
        <dbReference type="EMBL" id="KYD20833.1"/>
    </source>
</evidence>
<dbReference type="CDD" id="cd00090">
    <property type="entry name" value="HTH_ARSR"/>
    <property type="match status" value="1"/>
</dbReference>
<dbReference type="EMBL" id="LQYT01000028">
    <property type="protein sequence ID" value="KYD20833.1"/>
    <property type="molecule type" value="Genomic_DNA"/>
</dbReference>
<sequence>MYNPIEVIKMEQTLKITNVLADPTRYSIYDYIVKKHGPVTVQEIADQFSIHPNVARLHLSKLEDIKMIVSENLKTGKGGRPSRVYRLSDEVIELSFPFRDYRLLAKIAIETMLSLGKDGEEALYTTGKQYGKEIIEKQLAKFGTTKENLTFEQKIQILRSTMNMLGFYPDIYVREDNETFFFEVYNCPFRELAEEHTSITCTMHMHFINGLLEGLFDDFQLKNLRTMFDGCQSCAYNVLAAR</sequence>
<comment type="caution">
    <text evidence="3">The sequence shown here is derived from an EMBL/GenBank/DDBJ whole genome shotgun (WGS) entry which is preliminary data.</text>
</comment>
<protein>
    <recommendedName>
        <fullName evidence="2">HTH arsR-type domain-containing protein</fullName>
    </recommendedName>
</protein>
<dbReference type="Gene3D" id="1.10.10.10">
    <property type="entry name" value="Winged helix-like DNA-binding domain superfamily/Winged helix DNA-binding domain"/>
    <property type="match status" value="1"/>
</dbReference>
<dbReference type="InterPro" id="IPR036390">
    <property type="entry name" value="WH_DNA-bd_sf"/>
</dbReference>
<evidence type="ECO:0000259" key="2">
    <source>
        <dbReference type="SMART" id="SM00418"/>
    </source>
</evidence>
<proteinExistence type="predicted"/>
<dbReference type="Proteomes" id="UP000075683">
    <property type="component" value="Unassembled WGS sequence"/>
</dbReference>
<feature type="domain" description="HTH arsR-type" evidence="2">
    <location>
        <begin position="15"/>
        <end position="101"/>
    </location>
</feature>
<dbReference type="PANTHER" id="PTHR38600:SF1">
    <property type="entry name" value="TRANSCRIPTIONAL REGULATORY PROTEIN"/>
    <property type="match status" value="1"/>
</dbReference>
<gene>
    <name evidence="3" type="ORF">B4135_0251</name>
</gene>
<evidence type="ECO:0000256" key="1">
    <source>
        <dbReference type="ARBA" id="ARBA00023125"/>
    </source>
</evidence>
<keyword evidence="1" id="KW-0238">DNA-binding</keyword>
<dbReference type="AlphaFoldDB" id="A0A150M8E2"/>
<dbReference type="SMART" id="SM00418">
    <property type="entry name" value="HTH_ARSR"/>
    <property type="match status" value="1"/>
</dbReference>
<accession>A0A150M8E2</accession>
<evidence type="ECO:0000313" key="4">
    <source>
        <dbReference type="Proteomes" id="UP000075683"/>
    </source>
</evidence>
<organism evidence="3 4">
    <name type="scientific">Caldibacillus debilis</name>
    <dbReference type="NCBI Taxonomy" id="301148"/>
    <lineage>
        <taxon>Bacteria</taxon>
        <taxon>Bacillati</taxon>
        <taxon>Bacillota</taxon>
        <taxon>Bacilli</taxon>
        <taxon>Bacillales</taxon>
        <taxon>Bacillaceae</taxon>
        <taxon>Caldibacillus</taxon>
    </lineage>
</organism>
<dbReference type="GO" id="GO:0003700">
    <property type="term" value="F:DNA-binding transcription factor activity"/>
    <property type="evidence" value="ECO:0007669"/>
    <property type="project" value="InterPro"/>
</dbReference>
<dbReference type="InterPro" id="IPR036388">
    <property type="entry name" value="WH-like_DNA-bd_sf"/>
</dbReference>
<dbReference type="InterPro" id="IPR001845">
    <property type="entry name" value="HTH_ArsR_DNA-bd_dom"/>
</dbReference>
<dbReference type="InterPro" id="IPR011991">
    <property type="entry name" value="ArsR-like_HTH"/>
</dbReference>
<dbReference type="STRING" id="301148.B4135_0251"/>
<dbReference type="GO" id="GO:0003677">
    <property type="term" value="F:DNA binding"/>
    <property type="evidence" value="ECO:0007669"/>
    <property type="project" value="UniProtKB-KW"/>
</dbReference>
<dbReference type="PATRIC" id="fig|301148.3.peg.2720"/>
<reference evidence="3 4" key="1">
    <citation type="submission" date="2016-01" db="EMBL/GenBank/DDBJ databases">
        <title>Draft Genome Sequences of Seven Thermophilic Sporeformers Isolated from Foods.</title>
        <authorList>
            <person name="Berendsen E.M."/>
            <person name="Wells-Bennik M.H."/>
            <person name="Krawcyk A.O."/>
            <person name="De Jong A."/>
            <person name="Holsappel S."/>
            <person name="Eijlander R.T."/>
            <person name="Kuipers O.P."/>
        </authorList>
    </citation>
    <scope>NUCLEOTIDE SEQUENCE [LARGE SCALE GENOMIC DNA]</scope>
    <source>
        <strain evidence="3 4">B4135</strain>
    </source>
</reference>
<dbReference type="PANTHER" id="PTHR38600">
    <property type="entry name" value="TRANSCRIPTIONAL REGULATORY PROTEIN"/>
    <property type="match status" value="1"/>
</dbReference>
<dbReference type="Pfam" id="PF12840">
    <property type="entry name" value="HTH_20"/>
    <property type="match status" value="1"/>
</dbReference>